<dbReference type="GO" id="GO:0016020">
    <property type="term" value="C:membrane"/>
    <property type="evidence" value="ECO:0007669"/>
    <property type="project" value="TreeGrafter"/>
</dbReference>
<evidence type="ECO:0000313" key="2">
    <source>
        <dbReference type="EMBL" id="PNY13230.1"/>
    </source>
</evidence>
<organism evidence="2 3">
    <name type="scientific">Trifolium pratense</name>
    <name type="common">Red clover</name>
    <dbReference type="NCBI Taxonomy" id="57577"/>
    <lineage>
        <taxon>Eukaryota</taxon>
        <taxon>Viridiplantae</taxon>
        <taxon>Streptophyta</taxon>
        <taxon>Embryophyta</taxon>
        <taxon>Tracheophyta</taxon>
        <taxon>Spermatophyta</taxon>
        <taxon>Magnoliopsida</taxon>
        <taxon>eudicotyledons</taxon>
        <taxon>Gunneridae</taxon>
        <taxon>Pentapetalae</taxon>
        <taxon>rosids</taxon>
        <taxon>fabids</taxon>
        <taxon>Fabales</taxon>
        <taxon>Fabaceae</taxon>
        <taxon>Papilionoideae</taxon>
        <taxon>50 kb inversion clade</taxon>
        <taxon>NPAAA clade</taxon>
        <taxon>Hologalegina</taxon>
        <taxon>IRL clade</taxon>
        <taxon>Trifolieae</taxon>
        <taxon>Trifolium</taxon>
    </lineage>
</organism>
<dbReference type="Gene3D" id="3.40.50.10330">
    <property type="entry name" value="Probable inorganic polyphosphate/atp-NAD kinase, domain 1"/>
    <property type="match status" value="1"/>
</dbReference>
<dbReference type="PROSITE" id="PS50146">
    <property type="entry name" value="DAGK"/>
    <property type="match status" value="1"/>
</dbReference>
<name>A0A2K3PD60_TRIPR</name>
<dbReference type="ExpressionAtlas" id="A0A2K3PD60">
    <property type="expression patterns" value="baseline"/>
</dbReference>
<dbReference type="InterPro" id="IPR017438">
    <property type="entry name" value="ATP-NAD_kinase_N"/>
</dbReference>
<keyword evidence="2" id="KW-0808">Transferase</keyword>
<keyword evidence="2" id="KW-0418">Kinase</keyword>
<evidence type="ECO:0000313" key="3">
    <source>
        <dbReference type="Proteomes" id="UP000236291"/>
    </source>
</evidence>
<protein>
    <submittedName>
        <fullName evidence="2">Diacylglycerol kinase a-like protein</fullName>
    </submittedName>
</protein>
<dbReference type="InterPro" id="IPR001206">
    <property type="entry name" value="Diacylglycerol_kinase_cat_dom"/>
</dbReference>
<dbReference type="PANTHER" id="PTHR11255">
    <property type="entry name" value="DIACYLGLYCEROL KINASE"/>
    <property type="match status" value="1"/>
</dbReference>
<comment type="caution">
    <text evidence="2">The sequence shown here is derived from an EMBL/GenBank/DDBJ whole genome shotgun (WGS) entry which is preliminary data.</text>
</comment>
<dbReference type="PANTHER" id="PTHR11255:SF80">
    <property type="entry name" value="EYE-SPECIFIC DIACYLGLYCEROL KINASE"/>
    <property type="match status" value="1"/>
</dbReference>
<dbReference type="SUPFAM" id="SSF111331">
    <property type="entry name" value="NAD kinase/diacylglycerol kinase-like"/>
    <property type="match status" value="1"/>
</dbReference>
<dbReference type="EMBL" id="ASHM01005915">
    <property type="protein sequence ID" value="PNY13230.1"/>
    <property type="molecule type" value="Genomic_DNA"/>
</dbReference>
<accession>A0A2K3PD60</accession>
<proteinExistence type="predicted"/>
<feature type="domain" description="DAGKc" evidence="1">
    <location>
        <begin position="87"/>
        <end position="244"/>
    </location>
</feature>
<dbReference type="SMART" id="SM00046">
    <property type="entry name" value="DAGKc"/>
    <property type="match status" value="1"/>
</dbReference>
<dbReference type="GO" id="GO:0004143">
    <property type="term" value="F:ATP-dependent diacylglycerol kinase activity"/>
    <property type="evidence" value="ECO:0007669"/>
    <property type="project" value="InterPro"/>
</dbReference>
<dbReference type="FunFam" id="3.40.50.10330:FF:000023">
    <property type="entry name" value="diacylglycerol kinase"/>
    <property type="match status" value="1"/>
</dbReference>
<gene>
    <name evidence="2" type="ORF">L195_g009880</name>
</gene>
<dbReference type="InterPro" id="IPR037607">
    <property type="entry name" value="DGK"/>
</dbReference>
<reference evidence="2 3" key="2">
    <citation type="journal article" date="2017" name="Front. Plant Sci.">
        <title>Gene Classification and Mining of Molecular Markers Useful in Red Clover (Trifolium pratense) Breeding.</title>
        <authorList>
            <person name="Istvanek J."/>
            <person name="Dluhosova J."/>
            <person name="Dluhos P."/>
            <person name="Patkova L."/>
            <person name="Nedelnik J."/>
            <person name="Repkova J."/>
        </authorList>
    </citation>
    <scope>NUCLEOTIDE SEQUENCE [LARGE SCALE GENOMIC DNA]</scope>
    <source>
        <strain evidence="3">cv. Tatra</strain>
        <tissue evidence="2">Young leaves</tissue>
    </source>
</reference>
<evidence type="ECO:0000259" key="1">
    <source>
        <dbReference type="PROSITE" id="PS50146"/>
    </source>
</evidence>
<dbReference type="InterPro" id="IPR016064">
    <property type="entry name" value="NAD/diacylglycerol_kinase_sf"/>
</dbReference>
<dbReference type="GO" id="GO:0007165">
    <property type="term" value="P:signal transduction"/>
    <property type="evidence" value="ECO:0007669"/>
    <property type="project" value="InterPro"/>
</dbReference>
<dbReference type="AlphaFoldDB" id="A0A2K3PD60"/>
<reference evidence="2 3" key="1">
    <citation type="journal article" date="2014" name="Am. J. Bot.">
        <title>Genome assembly and annotation for red clover (Trifolium pratense; Fabaceae).</title>
        <authorList>
            <person name="Istvanek J."/>
            <person name="Jaros M."/>
            <person name="Krenek A."/>
            <person name="Repkova J."/>
        </authorList>
    </citation>
    <scope>NUCLEOTIDE SEQUENCE [LARGE SCALE GENOMIC DNA]</scope>
    <source>
        <strain evidence="3">cv. Tatra</strain>
        <tissue evidence="2">Young leaves</tissue>
    </source>
</reference>
<dbReference type="STRING" id="57577.A0A2K3PD60"/>
<dbReference type="Pfam" id="PF00781">
    <property type="entry name" value="DAGK_cat"/>
    <property type="match status" value="1"/>
</dbReference>
<sequence length="323" mass="35613">MNSPSSSSSSSTTGNDANKFAIRSSIVESIRGCGISGQRIDKEDLKRNLTMPLYLRMAMRDAIRLKDSAAGESFFLREADDDNAAVAPLTPIVVFINPRSGGRHGPVLMERLQDLMSEEQVFDLLDVKPPEFIKYGLGCLETLTAFGDICAKETRERIRIMVAGGDGSVGWVLGCLTELNTQGREPVPPVGIIPLGTGNDLSRCFGWGGSFPFSWKAAIKRTLQKASTGPICRLDSWRVSLSMPEGTTVEPPYSLKQTEEFSLDEVMLPRAYDFGNAHLKSDVIFDLEVEGELPEKVICYEGVFYNYFSIDVEDQVKTMDLVT</sequence>
<dbReference type="Proteomes" id="UP000236291">
    <property type="component" value="Unassembled WGS sequence"/>
</dbReference>